<feature type="compositionally biased region" description="Low complexity" evidence="1">
    <location>
        <begin position="31"/>
        <end position="68"/>
    </location>
</feature>
<accession>A0A0A0JQ49</accession>
<dbReference type="Proteomes" id="UP000030011">
    <property type="component" value="Unassembled WGS sequence"/>
</dbReference>
<dbReference type="PROSITE" id="PS51257">
    <property type="entry name" value="PROKAR_LIPOPROTEIN"/>
    <property type="match status" value="1"/>
</dbReference>
<organism evidence="3 4">
    <name type="scientific">Knoellia subterranea KCTC 19937</name>
    <dbReference type="NCBI Taxonomy" id="1385521"/>
    <lineage>
        <taxon>Bacteria</taxon>
        <taxon>Bacillati</taxon>
        <taxon>Actinomycetota</taxon>
        <taxon>Actinomycetes</taxon>
        <taxon>Micrococcales</taxon>
        <taxon>Intrasporangiaceae</taxon>
        <taxon>Knoellia</taxon>
    </lineage>
</organism>
<keyword evidence="4" id="KW-1185">Reference proteome</keyword>
<comment type="caution">
    <text evidence="3">The sequence shown here is derived from an EMBL/GenBank/DDBJ whole genome shotgun (WGS) entry which is preliminary data.</text>
</comment>
<name>A0A0A0JQ49_9MICO</name>
<dbReference type="InterPro" id="IPR046281">
    <property type="entry name" value="DUF6318"/>
</dbReference>
<dbReference type="RefSeq" id="WP_035901676.1">
    <property type="nucleotide sequence ID" value="NZ_AVPK01000001.1"/>
</dbReference>
<evidence type="ECO:0000256" key="1">
    <source>
        <dbReference type="SAM" id="MobiDB-lite"/>
    </source>
</evidence>
<dbReference type="STRING" id="1385521.N803_00565"/>
<proteinExistence type="predicted"/>
<evidence type="ECO:0000313" key="3">
    <source>
        <dbReference type="EMBL" id="KGN39550.1"/>
    </source>
</evidence>
<sequence length="200" mass="21197">MQTNYGRGAAVLSIAVLLLSGCGDKDEPTQSGSSTPTTSSSTASGTPPTSASPSASASPSTNPSIPAAARERTEAGAIAFLEFWFDEFSRGMVDPQNAPDLFAISDKDCIGCKKSQDLITEYTKGGWSVKQPGMTVVEPALATDVKADRVIINFTLEEISQPLYQNGKLTKNKVPAASIKKGAALKWVNDSWQAFDFQNL</sequence>
<evidence type="ECO:0000259" key="2">
    <source>
        <dbReference type="Pfam" id="PF19843"/>
    </source>
</evidence>
<feature type="region of interest" description="Disordered" evidence="1">
    <location>
        <begin position="25"/>
        <end position="69"/>
    </location>
</feature>
<dbReference type="Pfam" id="PF19843">
    <property type="entry name" value="DUF6318"/>
    <property type="match status" value="1"/>
</dbReference>
<feature type="domain" description="DUF6318" evidence="2">
    <location>
        <begin position="55"/>
        <end position="194"/>
    </location>
</feature>
<evidence type="ECO:0000313" key="4">
    <source>
        <dbReference type="Proteomes" id="UP000030011"/>
    </source>
</evidence>
<gene>
    <name evidence="3" type="ORF">N803_00565</name>
</gene>
<reference evidence="3 4" key="1">
    <citation type="submission" date="2013-08" db="EMBL/GenBank/DDBJ databases">
        <title>The genome sequence of Knoellia subterranea.</title>
        <authorList>
            <person name="Zhu W."/>
            <person name="Wang G."/>
        </authorList>
    </citation>
    <scope>NUCLEOTIDE SEQUENCE [LARGE SCALE GENOMIC DNA]</scope>
    <source>
        <strain evidence="3 4">KCTC 19937</strain>
    </source>
</reference>
<protein>
    <recommendedName>
        <fullName evidence="2">DUF6318 domain-containing protein</fullName>
    </recommendedName>
</protein>
<dbReference type="EMBL" id="AVPK01000001">
    <property type="protein sequence ID" value="KGN39550.1"/>
    <property type="molecule type" value="Genomic_DNA"/>
</dbReference>
<dbReference type="AlphaFoldDB" id="A0A0A0JQ49"/>